<reference evidence="2 3" key="1">
    <citation type="journal article" date="2020" name="Nature">
        <title>Six reference-quality genomes reveal evolution of bat adaptations.</title>
        <authorList>
            <person name="Jebb D."/>
            <person name="Huang Z."/>
            <person name="Pippel M."/>
            <person name="Hughes G.M."/>
            <person name="Lavrichenko K."/>
            <person name="Devanna P."/>
            <person name="Winkler S."/>
            <person name="Jermiin L.S."/>
            <person name="Skirmuntt E.C."/>
            <person name="Katzourakis A."/>
            <person name="Burkitt-Gray L."/>
            <person name="Ray D.A."/>
            <person name="Sullivan K.A.M."/>
            <person name="Roscito J.G."/>
            <person name="Kirilenko B.M."/>
            <person name="Davalos L.M."/>
            <person name="Corthals A.P."/>
            <person name="Power M.L."/>
            <person name="Jones G."/>
            <person name="Ransome R.D."/>
            <person name="Dechmann D.K.N."/>
            <person name="Locatelli A.G."/>
            <person name="Puechmaille S.J."/>
            <person name="Fedrigo O."/>
            <person name="Jarvis E.D."/>
            <person name="Hiller M."/>
            <person name="Vernes S.C."/>
            <person name="Myers E.W."/>
            <person name="Teeling E.C."/>
        </authorList>
    </citation>
    <scope>NUCLEOTIDE SEQUENCE [LARGE SCALE GENOMIC DNA]</scope>
    <source>
        <strain evidence="2">MRouAeg1</strain>
        <tissue evidence="2">Muscle</tissue>
    </source>
</reference>
<dbReference type="Proteomes" id="UP000593571">
    <property type="component" value="Unassembled WGS sequence"/>
</dbReference>
<accession>A0A7J8FIN1</accession>
<feature type="region of interest" description="Disordered" evidence="1">
    <location>
        <begin position="121"/>
        <end position="149"/>
    </location>
</feature>
<gene>
    <name evidence="2" type="ORF">HJG63_011926</name>
</gene>
<proteinExistence type="predicted"/>
<comment type="caution">
    <text evidence="2">The sequence shown here is derived from an EMBL/GenBank/DDBJ whole genome shotgun (WGS) entry which is preliminary data.</text>
</comment>
<keyword evidence="3" id="KW-1185">Reference proteome</keyword>
<protein>
    <submittedName>
        <fullName evidence="2">Uncharacterized protein</fullName>
    </submittedName>
</protein>
<evidence type="ECO:0000313" key="3">
    <source>
        <dbReference type="Proteomes" id="UP000593571"/>
    </source>
</evidence>
<dbReference type="EMBL" id="JACASE010000007">
    <property type="protein sequence ID" value="KAF6447465.1"/>
    <property type="molecule type" value="Genomic_DNA"/>
</dbReference>
<sequence length="149" mass="15554">MICCYSTIPFLFAFLPPGPDGCCRPFPLSSCPLSHIADLEVSPTWGKGLALSALGPQPCPTLAPGPAALEGSPSQCWGTQFSKPRASAPTILLTDIGLGKGDIGCYWWSLGWQAVASRAGAHRAPSPAPFPRPCSTGHTPEARPSPRAD</sequence>
<feature type="compositionally biased region" description="Basic and acidic residues" evidence="1">
    <location>
        <begin position="140"/>
        <end position="149"/>
    </location>
</feature>
<dbReference type="AlphaFoldDB" id="A0A7J8FIN1"/>
<evidence type="ECO:0000313" key="2">
    <source>
        <dbReference type="EMBL" id="KAF6447465.1"/>
    </source>
</evidence>
<name>A0A7J8FIN1_ROUAE</name>
<evidence type="ECO:0000256" key="1">
    <source>
        <dbReference type="SAM" id="MobiDB-lite"/>
    </source>
</evidence>
<organism evidence="2 3">
    <name type="scientific">Rousettus aegyptiacus</name>
    <name type="common">Egyptian fruit bat</name>
    <name type="synonym">Pteropus aegyptiacus</name>
    <dbReference type="NCBI Taxonomy" id="9407"/>
    <lineage>
        <taxon>Eukaryota</taxon>
        <taxon>Metazoa</taxon>
        <taxon>Chordata</taxon>
        <taxon>Craniata</taxon>
        <taxon>Vertebrata</taxon>
        <taxon>Euteleostomi</taxon>
        <taxon>Mammalia</taxon>
        <taxon>Eutheria</taxon>
        <taxon>Laurasiatheria</taxon>
        <taxon>Chiroptera</taxon>
        <taxon>Yinpterochiroptera</taxon>
        <taxon>Pteropodoidea</taxon>
        <taxon>Pteropodidae</taxon>
        <taxon>Rousettinae</taxon>
        <taxon>Rousettus</taxon>
    </lineage>
</organism>